<keyword evidence="2" id="KW-0614">Plasmid</keyword>
<dbReference type="KEGG" id="rhl:LPU83_pLPU83c_0796"/>
<evidence type="ECO:0000313" key="3">
    <source>
        <dbReference type="Proteomes" id="UP000019443"/>
    </source>
</evidence>
<dbReference type="PATRIC" id="fig|348824.6.peg.5571"/>
<protein>
    <submittedName>
        <fullName evidence="2">Uncharacterized protein</fullName>
    </submittedName>
</protein>
<proteinExistence type="predicted"/>
<feature type="region of interest" description="Disordered" evidence="1">
    <location>
        <begin position="1"/>
        <end position="32"/>
    </location>
</feature>
<keyword evidence="3" id="KW-1185">Reference proteome</keyword>
<gene>
    <name evidence="2" type="ORF">LPU83_pLPU83c_0796</name>
</gene>
<evidence type="ECO:0000313" key="2">
    <source>
        <dbReference type="EMBL" id="CDM61358.1"/>
    </source>
</evidence>
<dbReference type="Proteomes" id="UP000019443">
    <property type="component" value="Plasmid pLPU83c"/>
</dbReference>
<accession>W6RR90</accession>
<geneLocation type="plasmid" evidence="2 3">
    <name>pLPU83c</name>
</geneLocation>
<name>W6RR90_9HYPH</name>
<organism evidence="2 3">
    <name type="scientific">Rhizobium favelukesii</name>
    <dbReference type="NCBI Taxonomy" id="348824"/>
    <lineage>
        <taxon>Bacteria</taxon>
        <taxon>Pseudomonadati</taxon>
        <taxon>Pseudomonadota</taxon>
        <taxon>Alphaproteobacteria</taxon>
        <taxon>Hyphomicrobiales</taxon>
        <taxon>Rhizobiaceae</taxon>
        <taxon>Rhizobium/Agrobacterium group</taxon>
        <taxon>Rhizobium</taxon>
    </lineage>
</organism>
<evidence type="ECO:0000256" key="1">
    <source>
        <dbReference type="SAM" id="MobiDB-lite"/>
    </source>
</evidence>
<reference evidence="2" key="1">
    <citation type="submission" date="2013-11" db="EMBL/GenBank/DDBJ databases">
        <title>Draft genome sequence of the broad-host-range Rhizobium sp. LPU83 strain, a member of the low-genetic diversity Oregon-like Rhizobium sp. group.</title>
        <authorList>
            <person name="Wibberg D."/>
            <person name="Puehler A."/>
            <person name="Schlueter A."/>
        </authorList>
    </citation>
    <scope>NUCLEOTIDE SEQUENCE [LARGE SCALE GENOMIC DNA]</scope>
    <source>
        <strain evidence="2">LPU83</strain>
        <plasmid evidence="2">pLPU83c</plasmid>
    </source>
</reference>
<feature type="compositionally biased region" description="Basic and acidic residues" evidence="1">
    <location>
        <begin position="22"/>
        <end position="32"/>
    </location>
</feature>
<dbReference type="EMBL" id="HG916854">
    <property type="protein sequence ID" value="CDM61358.1"/>
    <property type="molecule type" value="Genomic_DNA"/>
</dbReference>
<dbReference type="HOGENOM" id="CLU_2221099_0_0_5"/>
<dbReference type="AlphaFoldDB" id="W6RR90"/>
<sequence>MEKATDVSAGDKQAGKNAPRGPKRDVERTSREEVLRVSVPVGSRFKGYKSCFVRDVVLAAELVHYRRECWITPDGRTVTASLPQGILGGCGPNLRRLSLMLHAQDR</sequence>